<name>A0A8C9GAW2_9PRIM</name>
<dbReference type="AlphaFoldDB" id="A0A8C9GAW2"/>
<evidence type="ECO:0000313" key="2">
    <source>
        <dbReference type="Ensembl" id="ENSPTEP00000001934.1"/>
    </source>
</evidence>
<keyword evidence="3" id="KW-1185">Reference proteome</keyword>
<reference evidence="2" key="1">
    <citation type="submission" date="2025-08" db="UniProtKB">
        <authorList>
            <consortium name="Ensembl"/>
        </authorList>
    </citation>
    <scope>IDENTIFICATION</scope>
</reference>
<dbReference type="Ensembl" id="ENSPTET00000002916.1">
    <property type="protein sequence ID" value="ENSPTEP00000001934.1"/>
    <property type="gene ID" value="ENSPTEG00000002206.1"/>
</dbReference>
<feature type="signal peptide" evidence="1">
    <location>
        <begin position="1"/>
        <end position="21"/>
    </location>
</feature>
<feature type="chain" id="PRO_5034389439" evidence="1">
    <location>
        <begin position="22"/>
        <end position="174"/>
    </location>
</feature>
<evidence type="ECO:0000313" key="3">
    <source>
        <dbReference type="Proteomes" id="UP000694416"/>
    </source>
</evidence>
<organism evidence="2 3">
    <name type="scientific">Piliocolobus tephrosceles</name>
    <name type="common">Ugandan red Colobus</name>
    <dbReference type="NCBI Taxonomy" id="591936"/>
    <lineage>
        <taxon>Eukaryota</taxon>
        <taxon>Metazoa</taxon>
        <taxon>Chordata</taxon>
        <taxon>Craniata</taxon>
        <taxon>Vertebrata</taxon>
        <taxon>Euteleostomi</taxon>
        <taxon>Mammalia</taxon>
        <taxon>Eutheria</taxon>
        <taxon>Euarchontoglires</taxon>
        <taxon>Primates</taxon>
        <taxon>Haplorrhini</taxon>
        <taxon>Catarrhini</taxon>
        <taxon>Cercopithecidae</taxon>
        <taxon>Colobinae</taxon>
        <taxon>Piliocolobus</taxon>
    </lineage>
</organism>
<dbReference type="Proteomes" id="UP000694416">
    <property type="component" value="Unplaced"/>
</dbReference>
<proteinExistence type="predicted"/>
<keyword evidence="1" id="KW-0732">Signal</keyword>
<sequence length="174" mass="19027">MRDASTGWVALVWAAVDPGCAFVDISFSRVWDGGWFISNPQPLTGTSGLLHSRRCSVFPPSSHHHGDRGLRLSLFPLLLFLLWEFLQTRPQLPGPCQQHMLRGRARRPFAPESLVLGQAREGKDEAVTAVPRAAVPGQPPDRACLSPQTSRGKITAVSPGFTWQCPRGPSQTPP</sequence>
<evidence type="ECO:0000256" key="1">
    <source>
        <dbReference type="SAM" id="SignalP"/>
    </source>
</evidence>
<accession>A0A8C9GAW2</accession>
<reference evidence="2" key="2">
    <citation type="submission" date="2025-09" db="UniProtKB">
        <authorList>
            <consortium name="Ensembl"/>
        </authorList>
    </citation>
    <scope>IDENTIFICATION</scope>
</reference>
<protein>
    <submittedName>
        <fullName evidence="2">Uncharacterized protein</fullName>
    </submittedName>
</protein>